<dbReference type="Proteomes" id="UP000064967">
    <property type="component" value="Chromosome"/>
</dbReference>
<dbReference type="KEGG" id="llu:AKJ09_11394"/>
<evidence type="ECO:0000256" key="2">
    <source>
        <dbReference type="SAM" id="SignalP"/>
    </source>
</evidence>
<accession>A0A0K1QG49</accession>
<feature type="compositionally biased region" description="Pro residues" evidence="1">
    <location>
        <begin position="42"/>
        <end position="53"/>
    </location>
</feature>
<feature type="chain" id="PRO_5005467156" description="Transporter" evidence="2">
    <location>
        <begin position="27"/>
        <end position="483"/>
    </location>
</feature>
<evidence type="ECO:0000313" key="3">
    <source>
        <dbReference type="EMBL" id="AKV04731.1"/>
    </source>
</evidence>
<evidence type="ECO:0000256" key="1">
    <source>
        <dbReference type="SAM" id="MobiDB-lite"/>
    </source>
</evidence>
<organism evidence="3 4">
    <name type="scientific">Labilithrix luteola</name>
    <dbReference type="NCBI Taxonomy" id="1391654"/>
    <lineage>
        <taxon>Bacteria</taxon>
        <taxon>Pseudomonadati</taxon>
        <taxon>Myxococcota</taxon>
        <taxon>Polyangia</taxon>
        <taxon>Polyangiales</taxon>
        <taxon>Labilitrichaceae</taxon>
        <taxon>Labilithrix</taxon>
    </lineage>
</organism>
<keyword evidence="4" id="KW-1185">Reference proteome</keyword>
<dbReference type="AlphaFoldDB" id="A0A0K1QG49"/>
<keyword evidence="2" id="KW-0732">Signal</keyword>
<dbReference type="EMBL" id="CP012333">
    <property type="protein sequence ID" value="AKV04731.1"/>
    <property type="molecule type" value="Genomic_DNA"/>
</dbReference>
<evidence type="ECO:0008006" key="5">
    <source>
        <dbReference type="Google" id="ProtNLM"/>
    </source>
</evidence>
<reference evidence="3 4" key="1">
    <citation type="submission" date="2015-08" db="EMBL/GenBank/DDBJ databases">
        <authorList>
            <person name="Babu N.S."/>
            <person name="Beckwith C.J."/>
            <person name="Beseler K.G."/>
            <person name="Brison A."/>
            <person name="Carone J.V."/>
            <person name="Caskin T.P."/>
            <person name="Diamond M."/>
            <person name="Durham M.E."/>
            <person name="Foxe J.M."/>
            <person name="Go M."/>
            <person name="Henderson B.A."/>
            <person name="Jones I.B."/>
            <person name="McGettigan J.A."/>
            <person name="Micheletti S.J."/>
            <person name="Nasrallah M.E."/>
            <person name="Ortiz D."/>
            <person name="Piller C.R."/>
            <person name="Privatt S.R."/>
            <person name="Schneider S.L."/>
            <person name="Sharp S."/>
            <person name="Smith T.C."/>
            <person name="Stanton J.D."/>
            <person name="Ullery H.E."/>
            <person name="Wilson R.J."/>
            <person name="Serrano M.G."/>
            <person name="Buck G."/>
            <person name="Lee V."/>
            <person name="Wang Y."/>
            <person name="Carvalho R."/>
            <person name="Voegtly L."/>
            <person name="Shi R."/>
            <person name="Duckworth R."/>
            <person name="Johnson A."/>
            <person name="Loviza R."/>
            <person name="Walstead R."/>
            <person name="Shah Z."/>
            <person name="Kiflezghi M."/>
            <person name="Wade K."/>
            <person name="Ball S.L."/>
            <person name="Bradley K.W."/>
            <person name="Asai D.J."/>
            <person name="Bowman C.A."/>
            <person name="Russell D.A."/>
            <person name="Pope W.H."/>
            <person name="Jacobs-Sera D."/>
            <person name="Hendrix R.W."/>
            <person name="Hatfull G.F."/>
        </authorList>
    </citation>
    <scope>NUCLEOTIDE SEQUENCE [LARGE SCALE GENOMIC DNA]</scope>
    <source>
        <strain evidence="3 4">DSM 27648</strain>
    </source>
</reference>
<feature type="signal peptide" evidence="2">
    <location>
        <begin position="1"/>
        <end position="26"/>
    </location>
</feature>
<feature type="region of interest" description="Disordered" evidence="1">
    <location>
        <begin position="30"/>
        <end position="89"/>
    </location>
</feature>
<dbReference type="RefSeq" id="WP_146655302.1">
    <property type="nucleotide sequence ID" value="NZ_CP012333.1"/>
</dbReference>
<evidence type="ECO:0000313" key="4">
    <source>
        <dbReference type="Proteomes" id="UP000064967"/>
    </source>
</evidence>
<dbReference type="OrthoDB" id="5516809at2"/>
<sequence>MRASRVLRFVVPLVGFVGLDAANANAQGTDWTPFVMPGESPSTPPAPAPPRPPTRSGERSGPVAPDFGSEEPLEPSVPPNAPTAAPEEERPTVILEAPPAPFGSQGEFVVTAQSDLAINATSYGGSDASSFHVTVAPGLDYFLVDHFSVGLEFAFNYDEQKGYDSGGNLLRTRTATNAGGPRIGFQLPLGRYLSWYPRVTLGIESTYRRDVVVKARQDGAEPISPLGIPSTTKTGPFLSAFAPLLIHPTPHFFLGVGPWIFTEFANAQGGPEIGGQRTTVGGRLEVGAWWGGTSQAVAIEEVRPRPRFGLPKQLVFTASFGSSGWFTDWVGTPSRASGFSLSPGFDYFVIPHFAIGLTGGFSTSSTKSVTASSRVETLDYRWFALGPRVVADLPLSPWFSFYTRGTITIGQEDFDGKSDGTRNKTSRSLVTVSLYAPLLFHFASHAFVGFGPQVSHDIVAAYDFGPENPGTSVGASFTVGGWL</sequence>
<proteinExistence type="predicted"/>
<name>A0A0K1QG49_9BACT</name>
<gene>
    <name evidence="3" type="ORF">AKJ09_11394</name>
</gene>
<protein>
    <recommendedName>
        <fullName evidence="5">Transporter</fullName>
    </recommendedName>
</protein>